<dbReference type="PANTHER" id="PTHR12189">
    <property type="entry name" value="MRNA GUANINE-7- METHYLTRANSFERASE"/>
    <property type="match status" value="1"/>
</dbReference>
<protein>
    <recommendedName>
        <fullName evidence="14 15">mRNA cap guanine-N(7) methyltransferase</fullName>
        <ecNumber evidence="3 15">2.1.1.56</ecNumber>
    </recommendedName>
    <alternativeName>
        <fullName evidence="11 15">mRNA (guanine-N(7))-methyltransferase</fullName>
    </alternativeName>
    <alternativeName>
        <fullName evidence="12 15">mRNA cap methyltransferase</fullName>
    </alternativeName>
</protein>
<evidence type="ECO:0000256" key="9">
    <source>
        <dbReference type="ARBA" id="ARBA00023042"/>
    </source>
</evidence>
<dbReference type="EC" id="2.1.1.56" evidence="3 15"/>
<dbReference type="Proteomes" id="UP000186583">
    <property type="component" value="Unassembled WGS sequence"/>
</dbReference>
<evidence type="ECO:0000256" key="2">
    <source>
        <dbReference type="ARBA" id="ARBA00004123"/>
    </source>
</evidence>
<feature type="site" description="mRNA cap binding" evidence="16">
    <location>
        <position position="221"/>
    </location>
</feature>
<evidence type="ECO:0000256" key="1">
    <source>
        <dbReference type="ARBA" id="ARBA00003378"/>
    </source>
</evidence>
<keyword evidence="5 15" id="KW-0507">mRNA processing</keyword>
<dbReference type="STRING" id="708187.A0A1Q8RLL1"/>
<dbReference type="SUPFAM" id="SSF53335">
    <property type="entry name" value="S-adenosyl-L-methionine-dependent methyltransferases"/>
    <property type="match status" value="1"/>
</dbReference>
<dbReference type="Gene3D" id="3.40.50.150">
    <property type="entry name" value="Vaccinia Virus protein VP39"/>
    <property type="match status" value="1"/>
</dbReference>
<keyword evidence="20" id="KW-1185">Reference proteome</keyword>
<keyword evidence="4 15" id="KW-0489">Methyltransferase</keyword>
<comment type="catalytic activity">
    <reaction evidence="13">
        <text>a 5'-end (5'-triphosphoguanosine)-ribonucleoside in mRNA + S-adenosyl-L-methionine = a 5'-end (N(7)-methyl 5'-triphosphoguanosine)-ribonucleoside in mRNA + S-adenosyl-L-homocysteine</text>
        <dbReference type="Rhea" id="RHEA:67008"/>
        <dbReference type="Rhea" id="RHEA-COMP:17166"/>
        <dbReference type="Rhea" id="RHEA-COMP:17167"/>
        <dbReference type="ChEBI" id="CHEBI:57856"/>
        <dbReference type="ChEBI" id="CHEBI:59789"/>
        <dbReference type="ChEBI" id="CHEBI:156461"/>
        <dbReference type="ChEBI" id="CHEBI:167617"/>
        <dbReference type="EC" id="2.1.1.56"/>
    </reaction>
</comment>
<dbReference type="GO" id="GO:0003723">
    <property type="term" value="F:RNA binding"/>
    <property type="evidence" value="ECO:0007669"/>
    <property type="project" value="UniProtKB-KW"/>
</dbReference>
<dbReference type="PIRSF" id="PIRSF028762">
    <property type="entry name" value="ABD1"/>
    <property type="match status" value="1"/>
</dbReference>
<feature type="site" description="mRNA cap binding" evidence="16">
    <location>
        <position position="292"/>
    </location>
</feature>
<dbReference type="AlphaFoldDB" id="A0A1Q8RLL1"/>
<evidence type="ECO:0000256" key="3">
    <source>
        <dbReference type="ARBA" id="ARBA00011926"/>
    </source>
</evidence>
<feature type="site" description="mRNA cap binding" evidence="16">
    <location>
        <position position="410"/>
    </location>
</feature>
<keyword evidence="7 15" id="KW-0949">S-adenosyl-L-methionine</keyword>
<accession>A0A1Q8RLL1</accession>
<dbReference type="OrthoDB" id="10248867at2759"/>
<gene>
    <name evidence="19" type="ORF">CCHL11_04281</name>
</gene>
<name>A0A1Q8RLL1_9PEZI</name>
<feature type="compositionally biased region" description="Polar residues" evidence="17">
    <location>
        <begin position="24"/>
        <end position="34"/>
    </location>
</feature>
<reference evidence="19 20" key="1">
    <citation type="submission" date="2016-11" db="EMBL/GenBank/DDBJ databases">
        <title>Draft Genome Assembly of Colletotrichum chlorophyti a pathogen of herbaceous plants.</title>
        <authorList>
            <person name="Gan P."/>
            <person name="Narusaka M."/>
            <person name="Tsushima A."/>
            <person name="Narusaka Y."/>
            <person name="Takano Y."/>
            <person name="Shirasu K."/>
        </authorList>
    </citation>
    <scope>NUCLEOTIDE SEQUENCE [LARGE SCALE GENOMIC DNA]</scope>
    <source>
        <strain evidence="19 20">NTL11</strain>
    </source>
</reference>
<evidence type="ECO:0000256" key="11">
    <source>
        <dbReference type="ARBA" id="ARBA00032772"/>
    </source>
</evidence>
<dbReference type="PROSITE" id="PS51562">
    <property type="entry name" value="RNA_CAP0_MT"/>
    <property type="match status" value="1"/>
</dbReference>
<dbReference type="PANTHER" id="PTHR12189:SF2">
    <property type="entry name" value="MRNA CAP GUANINE-N7 METHYLTRANSFERASE"/>
    <property type="match status" value="1"/>
</dbReference>
<evidence type="ECO:0000256" key="4">
    <source>
        <dbReference type="ARBA" id="ARBA00022603"/>
    </source>
</evidence>
<keyword evidence="9 15" id="KW-0506">mRNA capping</keyword>
<feature type="site" description="mRNA cap binding" evidence="16">
    <location>
        <position position="478"/>
    </location>
</feature>
<feature type="compositionally biased region" description="Acidic residues" evidence="17">
    <location>
        <begin position="350"/>
        <end position="365"/>
    </location>
</feature>
<organism evidence="19 20">
    <name type="scientific">Colletotrichum chlorophyti</name>
    <dbReference type="NCBI Taxonomy" id="708187"/>
    <lineage>
        <taxon>Eukaryota</taxon>
        <taxon>Fungi</taxon>
        <taxon>Dikarya</taxon>
        <taxon>Ascomycota</taxon>
        <taxon>Pezizomycotina</taxon>
        <taxon>Sordariomycetes</taxon>
        <taxon>Hypocreomycetidae</taxon>
        <taxon>Glomerellales</taxon>
        <taxon>Glomerellaceae</taxon>
        <taxon>Colletotrichum</taxon>
    </lineage>
</organism>
<evidence type="ECO:0000259" key="18">
    <source>
        <dbReference type="PROSITE" id="PS51562"/>
    </source>
</evidence>
<comment type="similarity">
    <text evidence="15">Belongs to the class I-like SAM-binding methyltransferase superfamily. mRNA cap 0 methyltransferase family.</text>
</comment>
<dbReference type="GO" id="GO:0005634">
    <property type="term" value="C:nucleus"/>
    <property type="evidence" value="ECO:0007669"/>
    <property type="project" value="UniProtKB-SubCell"/>
</dbReference>
<evidence type="ECO:0000256" key="10">
    <source>
        <dbReference type="ARBA" id="ARBA00023242"/>
    </source>
</evidence>
<evidence type="ECO:0000313" key="20">
    <source>
        <dbReference type="Proteomes" id="UP000186583"/>
    </source>
</evidence>
<evidence type="ECO:0000256" key="16">
    <source>
        <dbReference type="PIRSR" id="PIRSR028762-2"/>
    </source>
</evidence>
<keyword evidence="8 15" id="KW-0694">RNA-binding</keyword>
<feature type="site" description="mRNA cap binding" evidence="16">
    <location>
        <position position="194"/>
    </location>
</feature>
<keyword evidence="6 15" id="KW-0808">Transferase</keyword>
<dbReference type="InterPro" id="IPR039753">
    <property type="entry name" value="RG7MT1"/>
</dbReference>
<evidence type="ECO:0000256" key="6">
    <source>
        <dbReference type="ARBA" id="ARBA00022679"/>
    </source>
</evidence>
<evidence type="ECO:0000256" key="14">
    <source>
        <dbReference type="ARBA" id="ARBA00049739"/>
    </source>
</evidence>
<dbReference type="InterPro" id="IPR004971">
    <property type="entry name" value="mRNA_G-N7_MeTrfase_dom"/>
</dbReference>
<evidence type="ECO:0000256" key="8">
    <source>
        <dbReference type="ARBA" id="ARBA00022884"/>
    </source>
</evidence>
<dbReference type="Pfam" id="PF03291">
    <property type="entry name" value="mRNA_G-N7_MeTrfase"/>
    <property type="match status" value="2"/>
</dbReference>
<evidence type="ECO:0000256" key="7">
    <source>
        <dbReference type="ARBA" id="ARBA00022691"/>
    </source>
</evidence>
<feature type="binding site" evidence="16">
    <location>
        <begin position="147"/>
        <end position="148"/>
    </location>
    <ligand>
        <name>mRNA</name>
        <dbReference type="ChEBI" id="CHEBI:33699"/>
    </ligand>
</feature>
<feature type="region of interest" description="Disordered" evidence="17">
    <location>
        <begin position="339"/>
        <end position="365"/>
    </location>
</feature>
<evidence type="ECO:0000313" key="19">
    <source>
        <dbReference type="EMBL" id="OLN85220.1"/>
    </source>
</evidence>
<keyword evidence="10 15" id="KW-0539">Nucleus</keyword>
<dbReference type="GO" id="GO:0004482">
    <property type="term" value="F:mRNA 5'-cap (guanine-N7-)-methyltransferase activity"/>
    <property type="evidence" value="ECO:0007669"/>
    <property type="project" value="UniProtKB-EC"/>
</dbReference>
<dbReference type="InterPro" id="IPR016899">
    <property type="entry name" value="mRNA_G-N7_MeTrfase_euk"/>
</dbReference>
<proteinExistence type="inferred from homology"/>
<feature type="domain" description="MRNA cap 0 methyltransferase" evidence="18">
    <location>
        <begin position="138"/>
        <end position="486"/>
    </location>
</feature>
<comment type="function">
    <text evidence="1">Responsible for methylating the 5'-cap structure of mRNAs.</text>
</comment>
<comment type="subcellular location">
    <subcellularLocation>
        <location evidence="2 15">Nucleus</location>
    </subcellularLocation>
</comment>
<dbReference type="EMBL" id="MPGH01000181">
    <property type="protein sequence ID" value="OLN85220.1"/>
    <property type="molecule type" value="Genomic_DNA"/>
</dbReference>
<evidence type="ECO:0000256" key="12">
    <source>
        <dbReference type="ARBA" id="ARBA00033387"/>
    </source>
</evidence>
<evidence type="ECO:0000256" key="17">
    <source>
        <dbReference type="SAM" id="MobiDB-lite"/>
    </source>
</evidence>
<feature type="site" description="mRNA cap binding" evidence="16">
    <location>
        <position position="188"/>
    </location>
</feature>
<evidence type="ECO:0000256" key="15">
    <source>
        <dbReference type="PIRNR" id="PIRNR028762"/>
    </source>
</evidence>
<evidence type="ECO:0000256" key="5">
    <source>
        <dbReference type="ARBA" id="ARBA00022664"/>
    </source>
</evidence>
<dbReference type="InterPro" id="IPR029063">
    <property type="entry name" value="SAM-dependent_MTases_sf"/>
</dbReference>
<sequence length="486" mass="55549">MAGYDEDTVEAHSYYDAKKRKRSQSPSKNGNSPSRRVEKRNETNDELPQPYNAKELQPAKRRALSPSEQPRKQKRPGARARISESEREAIRKRALEREREMEAAARQAAERQHNNNDVVTQHYNSVPERGRDWRRTDSKIKGLRAFNNWVKSCIIQKFSPDEDHTPGAREQGLSTGKELLVLDIGCGKGGDLGKWQQAPQPVELYVGLDPADVSIDQARERYRQMASRGGGGRGGRGGYRRPPPRLFEARFHVKDCYGETIEDIEIIRRVGFNTNPLSRDGFDVVSMMFCMHYAFETEQKARTMLRNVAGSLKKGGRLIGCIPNSDVLGEHVRKFNEKQAEKKKKAAEEPPQETEEGELEDGEAEQSAEWGNSIYRVRFPGKTPEDGVFRPAFGWKYNFFLDEAVEEVPEYVVPWEVLRALAEDYNLELQYHKTFMEIWESEKDDEVLGPLSERMGVRERGGGQLMVSPEELEAASFYSAFCFYKV</sequence>
<evidence type="ECO:0000256" key="13">
    <source>
        <dbReference type="ARBA" id="ARBA00044712"/>
    </source>
</evidence>
<feature type="region of interest" description="Disordered" evidence="17">
    <location>
        <begin position="1"/>
        <end position="89"/>
    </location>
</feature>
<comment type="caution">
    <text evidence="19">The sequence shown here is derived from an EMBL/GenBank/DDBJ whole genome shotgun (WGS) entry which is preliminary data.</text>
</comment>